<dbReference type="GO" id="GO:0016740">
    <property type="term" value="F:transferase activity"/>
    <property type="evidence" value="ECO:0007669"/>
    <property type="project" value="UniProtKB-KW"/>
</dbReference>
<dbReference type="AlphaFoldDB" id="M0ADT3"/>
<dbReference type="Gene3D" id="3.90.550.10">
    <property type="entry name" value="Spore Coat Polysaccharide Biosynthesis Protein SpsA, Chain A"/>
    <property type="match status" value="1"/>
</dbReference>
<dbReference type="InterPro" id="IPR029044">
    <property type="entry name" value="Nucleotide-diphossugar_trans"/>
</dbReference>
<dbReference type="SUPFAM" id="SSF53448">
    <property type="entry name" value="Nucleotide-diphospho-sugar transferases"/>
    <property type="match status" value="1"/>
</dbReference>
<keyword evidence="1" id="KW-0472">Membrane</keyword>
<accession>M0ADT3</accession>
<reference evidence="3 4" key="1">
    <citation type="journal article" date="2014" name="PLoS Genet.">
        <title>Phylogenetically driven sequencing of extremely halophilic archaea reveals strategies for static and dynamic osmo-response.</title>
        <authorList>
            <person name="Becker E.A."/>
            <person name="Seitzer P.M."/>
            <person name="Tritt A."/>
            <person name="Larsen D."/>
            <person name="Krusor M."/>
            <person name="Yao A.I."/>
            <person name="Wu D."/>
            <person name="Madern D."/>
            <person name="Eisen J.A."/>
            <person name="Darling A.E."/>
            <person name="Facciotti M.T."/>
        </authorList>
    </citation>
    <scope>NUCLEOTIDE SEQUENCE [LARGE SCALE GENOMIC DNA]</scope>
    <source>
        <strain evidence="3 4">JCM 10990</strain>
    </source>
</reference>
<dbReference type="STRING" id="1227492.C482_15081"/>
<evidence type="ECO:0000259" key="2">
    <source>
        <dbReference type="Pfam" id="PF00535"/>
    </source>
</evidence>
<sequence length="308" mass="34486">MEVSVVVCTYSMDRFDAFCEAVESVQEQTYDAVEIVLVVDGNKDVFTRVRTEFGNDKATVCICNDDNRGVSYSRTRGAEIASGDIVAFLDDDAVADSRWVEQLVDTYERTDAIAAGGRLVGDWQAGNPWYLPPEFYWLVGVTHPNFATHHEEVRNTFESNISFRRDVFLALGGFDPELGPTSNRYLHSEGAELCARMQEQYGSGVVYNSTAVVEHKVFEHRIQPRWLLRRAFQQGYSKRLLESTVDDSGGEEGAFLKELFTRSVPTYGGKAIRSRSLKPIGQLLMVFAFTAAVGVGYLRQLVETGIRS</sequence>
<dbReference type="OrthoDB" id="324632at2157"/>
<dbReference type="Proteomes" id="UP000011693">
    <property type="component" value="Unassembled WGS sequence"/>
</dbReference>
<dbReference type="InterPro" id="IPR001173">
    <property type="entry name" value="Glyco_trans_2-like"/>
</dbReference>
<dbReference type="NCBIfam" id="NF041394">
    <property type="entry name" value="GtaseAglG_Halo"/>
    <property type="match status" value="1"/>
</dbReference>
<dbReference type="PATRIC" id="fig|1227492.4.peg.2992"/>
<dbReference type="InterPro" id="IPR053553">
    <property type="entry name" value="GDP_glucuronosyltransferase"/>
</dbReference>
<keyword evidence="3" id="KW-0808">Transferase</keyword>
<dbReference type="InterPro" id="IPR050834">
    <property type="entry name" value="Glycosyltransf_2"/>
</dbReference>
<dbReference type="RefSeq" id="WP_006168504.1">
    <property type="nucleotide sequence ID" value="NZ_AOIN01000080.1"/>
</dbReference>
<dbReference type="EMBL" id="AOIN01000080">
    <property type="protein sequence ID" value="ELY96709.1"/>
    <property type="molecule type" value="Genomic_DNA"/>
</dbReference>
<keyword evidence="4" id="KW-1185">Reference proteome</keyword>
<feature type="domain" description="Glycosyltransferase 2-like" evidence="2">
    <location>
        <begin position="4"/>
        <end position="168"/>
    </location>
</feature>
<feature type="transmembrane region" description="Helical" evidence="1">
    <location>
        <begin position="280"/>
        <end position="298"/>
    </location>
</feature>
<proteinExistence type="predicted"/>
<protein>
    <submittedName>
        <fullName evidence="3">Family 2 glycosyl transferase</fullName>
    </submittedName>
</protein>
<dbReference type="CDD" id="cd00761">
    <property type="entry name" value="Glyco_tranf_GTA_type"/>
    <property type="match status" value="1"/>
</dbReference>
<evidence type="ECO:0000256" key="1">
    <source>
        <dbReference type="SAM" id="Phobius"/>
    </source>
</evidence>
<comment type="caution">
    <text evidence="3">The sequence shown here is derived from an EMBL/GenBank/DDBJ whole genome shotgun (WGS) entry which is preliminary data.</text>
</comment>
<keyword evidence="1" id="KW-1133">Transmembrane helix</keyword>
<dbReference type="PANTHER" id="PTHR43685">
    <property type="entry name" value="GLYCOSYLTRANSFERASE"/>
    <property type="match status" value="1"/>
</dbReference>
<dbReference type="PANTHER" id="PTHR43685:SF2">
    <property type="entry name" value="GLYCOSYLTRANSFERASE 2-LIKE DOMAIN-CONTAINING PROTEIN"/>
    <property type="match status" value="1"/>
</dbReference>
<keyword evidence="1" id="KW-0812">Transmembrane</keyword>
<dbReference type="Pfam" id="PF00535">
    <property type="entry name" value="Glycos_transf_2"/>
    <property type="match status" value="1"/>
</dbReference>
<gene>
    <name evidence="3" type="ORF">C482_15081</name>
</gene>
<name>M0ADT3_9EURY</name>
<evidence type="ECO:0000313" key="4">
    <source>
        <dbReference type="Proteomes" id="UP000011693"/>
    </source>
</evidence>
<evidence type="ECO:0000313" key="3">
    <source>
        <dbReference type="EMBL" id="ELY96709.1"/>
    </source>
</evidence>
<organism evidence="3 4">
    <name type="scientific">Natrialba chahannaoensis JCM 10990</name>
    <dbReference type="NCBI Taxonomy" id="1227492"/>
    <lineage>
        <taxon>Archaea</taxon>
        <taxon>Methanobacteriati</taxon>
        <taxon>Methanobacteriota</taxon>
        <taxon>Stenosarchaea group</taxon>
        <taxon>Halobacteria</taxon>
        <taxon>Halobacteriales</taxon>
        <taxon>Natrialbaceae</taxon>
        <taxon>Natrialba</taxon>
    </lineage>
</organism>